<dbReference type="Gene3D" id="4.10.1130.20">
    <property type="match status" value="1"/>
</dbReference>
<evidence type="ECO:0000256" key="1">
    <source>
        <dbReference type="SAM" id="MobiDB-lite"/>
    </source>
</evidence>
<evidence type="ECO:0000313" key="2">
    <source>
        <dbReference type="EMBL" id="CAD8780134.1"/>
    </source>
</evidence>
<gene>
    <name evidence="2" type="ORF">HTEP1355_LOCUS1847</name>
</gene>
<feature type="compositionally biased region" description="Low complexity" evidence="1">
    <location>
        <begin position="135"/>
        <end position="152"/>
    </location>
</feature>
<dbReference type="AlphaFoldDB" id="A0A7S0V4Q3"/>
<reference evidence="2" key="1">
    <citation type="submission" date="2021-01" db="EMBL/GenBank/DDBJ databases">
        <authorList>
            <person name="Corre E."/>
            <person name="Pelletier E."/>
            <person name="Niang G."/>
            <person name="Scheremetjew M."/>
            <person name="Finn R."/>
            <person name="Kale V."/>
            <person name="Holt S."/>
            <person name="Cochrane G."/>
            <person name="Meng A."/>
            <person name="Brown T."/>
            <person name="Cohen L."/>
        </authorList>
    </citation>
    <scope>NUCLEOTIDE SEQUENCE</scope>
    <source>
        <strain evidence="2">CCMP443</strain>
    </source>
</reference>
<dbReference type="EMBL" id="HBFN01003059">
    <property type="protein sequence ID" value="CAD8780134.1"/>
    <property type="molecule type" value="Transcribed_RNA"/>
</dbReference>
<name>A0A7S0V4Q3_9CRYP</name>
<sequence length="152" mass="16930">MDTLRPMPAPGSAFVDRPATFRGGVQAQTPRMEHHVAPDAADSEPMDRLLHTYRCIRCTAMFKKEENADDACHYHPGPSQSYIRNQNHLDRTTFLCCGTTQIGFQPILLAAPPCKVGRHISAEDKKRQIEEAKAQRAQAVAANPRPAARARR</sequence>
<organism evidence="2">
    <name type="scientific">Hemiselmis tepida</name>
    <dbReference type="NCBI Taxonomy" id="464990"/>
    <lineage>
        <taxon>Eukaryota</taxon>
        <taxon>Cryptophyceae</taxon>
        <taxon>Cryptomonadales</taxon>
        <taxon>Hemiselmidaceae</taxon>
        <taxon>Hemiselmis</taxon>
    </lineage>
</organism>
<protein>
    <submittedName>
        <fullName evidence="2">Uncharacterized protein</fullName>
    </submittedName>
</protein>
<feature type="region of interest" description="Disordered" evidence="1">
    <location>
        <begin position="127"/>
        <end position="152"/>
    </location>
</feature>
<accession>A0A7S0V4Q3</accession>
<proteinExistence type="predicted"/>